<organism evidence="3 4">
    <name type="scientific">Pedosphaera parvula (strain Ellin514)</name>
    <dbReference type="NCBI Taxonomy" id="320771"/>
    <lineage>
        <taxon>Bacteria</taxon>
        <taxon>Pseudomonadati</taxon>
        <taxon>Verrucomicrobiota</taxon>
        <taxon>Pedosphaerae</taxon>
        <taxon>Pedosphaerales</taxon>
        <taxon>Pedosphaeraceae</taxon>
        <taxon>Pedosphaera</taxon>
    </lineage>
</organism>
<gene>
    <name evidence="3" type="ORF">Cflav_PD0572</name>
</gene>
<evidence type="ECO:0000313" key="3">
    <source>
        <dbReference type="EMBL" id="EEF57351.1"/>
    </source>
</evidence>
<feature type="region of interest" description="Disordered" evidence="1">
    <location>
        <begin position="48"/>
        <end position="69"/>
    </location>
</feature>
<keyword evidence="2" id="KW-1133">Transmembrane helix</keyword>
<sequence precursor="true">MRLKTNPHLSEKMRFSRTDGFRLFCILLAACLFAPNLLAQKWNAANATPASHSDDKGASVPTSSSPRPRANSNRFLLAVDAAAPMKKQAPVVEEAINQILLSRASGQLYRGDTLGVWTFDTELHTGSFPLQVWTPEDEKAIATHVTEFLKKQRYGKQSRFDALLPSVEELVKQSDIITIIIISDGQNQMQGTPFDREINKSYQQILREMGNEQMPIVTVLQAQGGKFIKYNTTALPWPVIIPELPIPLKDESTSPASPAANVAKAKPTAQPLIVTGPKATQPVSANPATVPIPQPNVKSEAQVVSSTPAPSPAEKATVPAMVQTPPVITSPPPTPPQLPVQVLPRRLTSGSQPEAVPKAEISPASATPAVVQKTSTPPATEPPRTDAAVSAENKSSVVNAGTREVQPETTKLESSAAPAVPLAVVANSPAPARSKTLLIAAATLLVIAIGLTILMIRRSRTASGPSLITRSMDLRK</sequence>
<evidence type="ECO:0008006" key="5">
    <source>
        <dbReference type="Google" id="ProtNLM"/>
    </source>
</evidence>
<accession>B9XS19</accession>
<dbReference type="Proteomes" id="UP000003688">
    <property type="component" value="Unassembled WGS sequence"/>
</dbReference>
<reference evidence="3 4" key="1">
    <citation type="journal article" date="2011" name="J. Bacteriol.">
        <title>Genome sequence of 'Pedosphaera parvula' Ellin514, an aerobic Verrucomicrobial isolate from pasture soil.</title>
        <authorList>
            <person name="Kant R."/>
            <person name="van Passel M.W."/>
            <person name="Sangwan P."/>
            <person name="Palva A."/>
            <person name="Lucas S."/>
            <person name="Copeland A."/>
            <person name="Lapidus A."/>
            <person name="Glavina Del Rio T."/>
            <person name="Dalin E."/>
            <person name="Tice H."/>
            <person name="Bruce D."/>
            <person name="Goodwin L."/>
            <person name="Pitluck S."/>
            <person name="Chertkov O."/>
            <person name="Larimer F.W."/>
            <person name="Land M.L."/>
            <person name="Hauser L."/>
            <person name="Brettin T.S."/>
            <person name="Detter J.C."/>
            <person name="Han S."/>
            <person name="de Vos W.M."/>
            <person name="Janssen P.H."/>
            <person name="Smidt H."/>
        </authorList>
    </citation>
    <scope>NUCLEOTIDE SEQUENCE [LARGE SCALE GENOMIC DNA]</scope>
    <source>
        <strain evidence="3 4">Ellin514</strain>
    </source>
</reference>
<dbReference type="EMBL" id="ABOX02000072">
    <property type="protein sequence ID" value="EEF57351.1"/>
    <property type="molecule type" value="Genomic_DNA"/>
</dbReference>
<protein>
    <recommendedName>
        <fullName evidence="5">VWFA domain-containing protein</fullName>
    </recommendedName>
</protein>
<proteinExistence type="predicted"/>
<evidence type="ECO:0000313" key="4">
    <source>
        <dbReference type="Proteomes" id="UP000003688"/>
    </source>
</evidence>
<keyword evidence="2" id="KW-0812">Transmembrane</keyword>
<comment type="caution">
    <text evidence="3">The sequence shown here is derived from an EMBL/GenBank/DDBJ whole genome shotgun (WGS) entry which is preliminary data.</text>
</comment>
<name>B9XS19_PEDPL</name>
<feature type="transmembrane region" description="Helical" evidence="2">
    <location>
        <begin position="437"/>
        <end position="456"/>
    </location>
</feature>
<evidence type="ECO:0000256" key="1">
    <source>
        <dbReference type="SAM" id="MobiDB-lite"/>
    </source>
</evidence>
<dbReference type="AlphaFoldDB" id="B9XS19"/>
<keyword evidence="2" id="KW-0472">Membrane</keyword>
<keyword evidence="4" id="KW-1185">Reference proteome</keyword>
<feature type="region of interest" description="Disordered" evidence="1">
    <location>
        <begin position="348"/>
        <end position="413"/>
    </location>
</feature>
<evidence type="ECO:0000256" key="2">
    <source>
        <dbReference type="SAM" id="Phobius"/>
    </source>
</evidence>